<dbReference type="SUPFAM" id="SSF53850">
    <property type="entry name" value="Periplasmic binding protein-like II"/>
    <property type="match status" value="1"/>
</dbReference>
<evidence type="ECO:0000313" key="3">
    <source>
        <dbReference type="Proteomes" id="UP000198773"/>
    </source>
</evidence>
<dbReference type="OrthoDB" id="5368544at2"/>
<dbReference type="AlphaFoldDB" id="A0A1H3XRS6"/>
<sequence>MLKNLLMALFVVMQGAAFAEIAVIVHPSQGAAISQDDISRVFMGRSGDIAGETFIPVNLADSHPAKAHFDQAVLGRSSSQIKAYWSRLVFTGKGTPPKEVGSDSEVLTLVAKNPNIIGYVPLSMVDDSVRVVATF</sequence>
<dbReference type="EMBL" id="FNRM01000001">
    <property type="protein sequence ID" value="SEA01601.1"/>
    <property type="molecule type" value="Genomic_DNA"/>
</dbReference>
<evidence type="ECO:0000256" key="1">
    <source>
        <dbReference type="SAM" id="SignalP"/>
    </source>
</evidence>
<dbReference type="STRING" id="152573.SAMN04488051_101346"/>
<feature type="signal peptide" evidence="1">
    <location>
        <begin position="1"/>
        <end position="19"/>
    </location>
</feature>
<accession>A0A1H3XRS6</accession>
<proteinExistence type="predicted"/>
<protein>
    <recommendedName>
        <fullName evidence="4">PBP superfamily domain-containing protein</fullName>
    </recommendedName>
</protein>
<keyword evidence="1" id="KW-0732">Signal</keyword>
<keyword evidence="3" id="KW-1185">Reference proteome</keyword>
<dbReference type="Gene3D" id="3.40.190.10">
    <property type="entry name" value="Periplasmic binding protein-like II"/>
    <property type="match status" value="1"/>
</dbReference>
<name>A0A1H3XRS6_ALKAM</name>
<evidence type="ECO:0008006" key="4">
    <source>
        <dbReference type="Google" id="ProtNLM"/>
    </source>
</evidence>
<evidence type="ECO:0000313" key="2">
    <source>
        <dbReference type="EMBL" id="SEA01601.1"/>
    </source>
</evidence>
<feature type="chain" id="PRO_5011742489" description="PBP superfamily domain-containing protein" evidence="1">
    <location>
        <begin position="20"/>
        <end position="135"/>
    </location>
</feature>
<dbReference type="RefSeq" id="WP_091338506.1">
    <property type="nucleotide sequence ID" value="NZ_FNRM01000001.1"/>
</dbReference>
<organism evidence="2 3">
    <name type="scientific">Alkalimonas amylolytica</name>
    <dbReference type="NCBI Taxonomy" id="152573"/>
    <lineage>
        <taxon>Bacteria</taxon>
        <taxon>Pseudomonadati</taxon>
        <taxon>Pseudomonadota</taxon>
        <taxon>Gammaproteobacteria</taxon>
        <taxon>Alkalimonas</taxon>
    </lineage>
</organism>
<reference evidence="2 3" key="1">
    <citation type="submission" date="2016-10" db="EMBL/GenBank/DDBJ databases">
        <authorList>
            <person name="de Groot N.N."/>
        </authorList>
    </citation>
    <scope>NUCLEOTIDE SEQUENCE [LARGE SCALE GENOMIC DNA]</scope>
    <source>
        <strain evidence="2 3">CGMCC 1.3430</strain>
    </source>
</reference>
<dbReference type="Proteomes" id="UP000198773">
    <property type="component" value="Unassembled WGS sequence"/>
</dbReference>
<gene>
    <name evidence="2" type="ORF">SAMN04488051_101346</name>
</gene>